<dbReference type="Proteomes" id="UP001595914">
    <property type="component" value="Unassembled WGS sequence"/>
</dbReference>
<keyword evidence="1" id="KW-0812">Transmembrane</keyword>
<dbReference type="PANTHER" id="PTHR28008">
    <property type="entry name" value="DOMAIN PROTEIN, PUTATIVE (AFU_ORTHOLOGUE AFUA_3G10980)-RELATED"/>
    <property type="match status" value="1"/>
</dbReference>
<proteinExistence type="predicted"/>
<keyword evidence="1" id="KW-1133">Transmembrane helix</keyword>
<accession>A0ABV9FQX5</accession>
<feature type="transmembrane region" description="Helical" evidence="1">
    <location>
        <begin position="19"/>
        <end position="37"/>
    </location>
</feature>
<evidence type="ECO:0000259" key="2">
    <source>
        <dbReference type="Pfam" id="PF04892"/>
    </source>
</evidence>
<sequence>MPTAAPSGLTRRLRERRSWPLLVAVAVSLVMLFSPGSTVPGGPPNSDKVTHFLMFAVLVYAARHAGHRVVAVALWAAAYAAASEVLQGLLPIHRSGSVWDAAADLLGVAVGLLLFRAWQVRTRRA</sequence>
<gene>
    <name evidence="3" type="ORF">ACFO6S_04495</name>
</gene>
<dbReference type="InterPro" id="IPR006976">
    <property type="entry name" value="VanZ-like"/>
</dbReference>
<evidence type="ECO:0000256" key="1">
    <source>
        <dbReference type="SAM" id="Phobius"/>
    </source>
</evidence>
<evidence type="ECO:0000313" key="3">
    <source>
        <dbReference type="EMBL" id="MFC4602941.1"/>
    </source>
</evidence>
<dbReference type="RefSeq" id="WP_378414528.1">
    <property type="nucleotide sequence ID" value="NZ_JBHSFO010000002.1"/>
</dbReference>
<dbReference type="EMBL" id="JBHSFO010000002">
    <property type="protein sequence ID" value="MFC4602941.1"/>
    <property type="molecule type" value="Genomic_DNA"/>
</dbReference>
<comment type="caution">
    <text evidence="3">The sequence shown here is derived from an EMBL/GenBank/DDBJ whole genome shotgun (WGS) entry which is preliminary data.</text>
</comment>
<reference evidence="4" key="1">
    <citation type="journal article" date="2019" name="Int. J. Syst. Evol. Microbiol.">
        <title>The Global Catalogue of Microorganisms (GCM) 10K type strain sequencing project: providing services to taxonomists for standard genome sequencing and annotation.</title>
        <authorList>
            <consortium name="The Broad Institute Genomics Platform"/>
            <consortium name="The Broad Institute Genome Sequencing Center for Infectious Disease"/>
            <person name="Wu L."/>
            <person name="Ma J."/>
        </authorList>
    </citation>
    <scope>NUCLEOTIDE SEQUENCE [LARGE SCALE GENOMIC DNA]</scope>
    <source>
        <strain evidence="4">CCUG 54520</strain>
    </source>
</reference>
<keyword evidence="1" id="KW-0472">Membrane</keyword>
<name>A0ABV9FQX5_9NOCA</name>
<keyword evidence="4" id="KW-1185">Reference proteome</keyword>
<feature type="transmembrane region" description="Helical" evidence="1">
    <location>
        <begin position="98"/>
        <end position="118"/>
    </location>
</feature>
<dbReference type="Pfam" id="PF04892">
    <property type="entry name" value="VanZ"/>
    <property type="match status" value="1"/>
</dbReference>
<dbReference type="NCBIfam" id="NF037970">
    <property type="entry name" value="vanZ_1"/>
    <property type="match status" value="1"/>
</dbReference>
<feature type="domain" description="VanZ-like" evidence="2">
    <location>
        <begin position="47"/>
        <end position="118"/>
    </location>
</feature>
<evidence type="ECO:0000313" key="4">
    <source>
        <dbReference type="Proteomes" id="UP001595914"/>
    </source>
</evidence>
<protein>
    <submittedName>
        <fullName evidence="3">VanZ family protein</fullName>
    </submittedName>
</protein>
<organism evidence="3 4">
    <name type="scientific">Rhodococcus kronopolitis</name>
    <dbReference type="NCBI Taxonomy" id="1460226"/>
    <lineage>
        <taxon>Bacteria</taxon>
        <taxon>Bacillati</taxon>
        <taxon>Actinomycetota</taxon>
        <taxon>Actinomycetes</taxon>
        <taxon>Mycobacteriales</taxon>
        <taxon>Nocardiaceae</taxon>
        <taxon>Rhodococcus</taxon>
    </lineage>
</organism>
<dbReference type="PANTHER" id="PTHR28008:SF1">
    <property type="entry name" value="DOMAIN PROTEIN, PUTATIVE (AFU_ORTHOLOGUE AFUA_3G10980)-RELATED"/>
    <property type="match status" value="1"/>
</dbReference>